<evidence type="ECO:0000256" key="1">
    <source>
        <dbReference type="SAM" id="MobiDB-lite"/>
    </source>
</evidence>
<evidence type="ECO:0000256" key="2">
    <source>
        <dbReference type="SAM" id="Phobius"/>
    </source>
</evidence>
<dbReference type="Proteomes" id="UP000565468">
    <property type="component" value="Unassembled WGS sequence"/>
</dbReference>
<reference evidence="3 4" key="1">
    <citation type="submission" date="2020-04" db="EMBL/GenBank/DDBJ databases">
        <title>Paenibacillus algicola sp. nov., a novel marine bacterium producing alginate lyase.</title>
        <authorList>
            <person name="Huang H."/>
        </authorList>
    </citation>
    <scope>NUCLEOTIDE SEQUENCE [LARGE SCALE GENOMIC DNA]</scope>
    <source>
        <strain evidence="3 4">L7-75</strain>
    </source>
</reference>
<comment type="caution">
    <text evidence="3">The sequence shown here is derived from an EMBL/GenBank/DDBJ whole genome shotgun (WGS) entry which is preliminary data.</text>
</comment>
<accession>A0A848MBQ5</accession>
<feature type="compositionally biased region" description="Basic and acidic residues" evidence="1">
    <location>
        <begin position="94"/>
        <end position="108"/>
    </location>
</feature>
<evidence type="ECO:0000313" key="3">
    <source>
        <dbReference type="EMBL" id="NMO96864.1"/>
    </source>
</evidence>
<gene>
    <name evidence="3" type="ORF">HII30_13950</name>
</gene>
<keyword evidence="2" id="KW-0812">Transmembrane</keyword>
<dbReference type="AlphaFoldDB" id="A0A848MBQ5"/>
<organism evidence="3 4">
    <name type="scientific">Paenibacillus lemnae</name>
    <dbReference type="NCBI Taxonomy" id="1330551"/>
    <lineage>
        <taxon>Bacteria</taxon>
        <taxon>Bacillati</taxon>
        <taxon>Bacillota</taxon>
        <taxon>Bacilli</taxon>
        <taxon>Bacillales</taxon>
        <taxon>Paenibacillaceae</taxon>
        <taxon>Paenibacillus</taxon>
    </lineage>
</organism>
<sequence length="108" mass="12472">MRTQIIIFWTFVALAALGIILNLSDSRFYIPVIIVAVVFLLYKFPPGRLKLRRKIKPSKKTQAKWKSMQSSTRKSASPNSPRKKQYPFQVIEGQKGKHDPSDDVPKYH</sequence>
<protein>
    <recommendedName>
        <fullName evidence="5">DUF2207 domain-containing protein</fullName>
    </recommendedName>
</protein>
<keyword evidence="2" id="KW-0472">Membrane</keyword>
<feature type="region of interest" description="Disordered" evidence="1">
    <location>
        <begin position="53"/>
        <end position="108"/>
    </location>
</feature>
<dbReference type="EMBL" id="JABBPN010000013">
    <property type="protein sequence ID" value="NMO96864.1"/>
    <property type="molecule type" value="Genomic_DNA"/>
</dbReference>
<feature type="compositionally biased region" description="Polar residues" evidence="1">
    <location>
        <begin position="67"/>
        <end position="80"/>
    </location>
</feature>
<evidence type="ECO:0008006" key="5">
    <source>
        <dbReference type="Google" id="ProtNLM"/>
    </source>
</evidence>
<feature type="transmembrane region" description="Helical" evidence="2">
    <location>
        <begin position="28"/>
        <end position="44"/>
    </location>
</feature>
<evidence type="ECO:0000313" key="4">
    <source>
        <dbReference type="Proteomes" id="UP000565468"/>
    </source>
</evidence>
<proteinExistence type="predicted"/>
<keyword evidence="2" id="KW-1133">Transmembrane helix</keyword>
<feature type="compositionally biased region" description="Basic residues" evidence="1">
    <location>
        <begin position="53"/>
        <end position="63"/>
    </location>
</feature>
<name>A0A848MBQ5_PAELE</name>
<keyword evidence="4" id="KW-1185">Reference proteome</keyword>